<dbReference type="PANTHER" id="PTHR48079">
    <property type="entry name" value="PROTEIN YEEZ"/>
    <property type="match status" value="1"/>
</dbReference>
<proteinExistence type="predicted"/>
<evidence type="ECO:0000313" key="1">
    <source>
        <dbReference type="EMBL" id="SEW57383.1"/>
    </source>
</evidence>
<dbReference type="SUPFAM" id="SSF51735">
    <property type="entry name" value="NAD(P)-binding Rossmann-fold domains"/>
    <property type="match status" value="1"/>
</dbReference>
<dbReference type="InterPro" id="IPR051783">
    <property type="entry name" value="NAD(P)-dependent_oxidoreduct"/>
</dbReference>
<dbReference type="OrthoDB" id="751203at2"/>
<name>A0A1I0SE11_9BACT</name>
<gene>
    <name evidence="1" type="ORF">SAMN04488122_6764</name>
</gene>
<dbReference type="InterPro" id="IPR036291">
    <property type="entry name" value="NAD(P)-bd_dom_sf"/>
</dbReference>
<dbReference type="Proteomes" id="UP000199310">
    <property type="component" value="Unassembled WGS sequence"/>
</dbReference>
<reference evidence="2" key="1">
    <citation type="submission" date="2016-10" db="EMBL/GenBank/DDBJ databases">
        <authorList>
            <person name="Varghese N."/>
            <person name="Submissions S."/>
        </authorList>
    </citation>
    <scope>NUCLEOTIDE SEQUENCE [LARGE SCALE GENOMIC DNA]</scope>
    <source>
        <strain evidence="2">DSM 3695</strain>
    </source>
</reference>
<dbReference type="GO" id="GO:0004029">
    <property type="term" value="F:aldehyde dehydrogenase (NAD+) activity"/>
    <property type="evidence" value="ECO:0007669"/>
    <property type="project" value="TreeGrafter"/>
</dbReference>
<dbReference type="CDD" id="cd05266">
    <property type="entry name" value="SDR_a4"/>
    <property type="match status" value="1"/>
</dbReference>
<protein>
    <submittedName>
        <fullName evidence="1">Nucleoside-diphosphate-sugar epimerase</fullName>
    </submittedName>
</protein>
<organism evidence="1 2">
    <name type="scientific">Chitinophaga arvensicola</name>
    <dbReference type="NCBI Taxonomy" id="29529"/>
    <lineage>
        <taxon>Bacteria</taxon>
        <taxon>Pseudomonadati</taxon>
        <taxon>Bacteroidota</taxon>
        <taxon>Chitinophagia</taxon>
        <taxon>Chitinophagales</taxon>
        <taxon>Chitinophagaceae</taxon>
        <taxon>Chitinophaga</taxon>
    </lineage>
</organism>
<dbReference type="PANTHER" id="PTHR48079:SF6">
    <property type="entry name" value="NAD(P)-BINDING DOMAIN-CONTAINING PROTEIN-RELATED"/>
    <property type="match status" value="1"/>
</dbReference>
<dbReference type="RefSeq" id="WP_089904735.1">
    <property type="nucleotide sequence ID" value="NZ_FOJG01000003.1"/>
</dbReference>
<accession>A0A1I0SE11</accession>
<dbReference type="GO" id="GO:0005737">
    <property type="term" value="C:cytoplasm"/>
    <property type="evidence" value="ECO:0007669"/>
    <property type="project" value="TreeGrafter"/>
</dbReference>
<dbReference type="STRING" id="29529.SAMN04488122_6764"/>
<sequence length="284" mass="31711">MENPALTLEKKEKISILSCGWLGKPLALHLKAAGYNVKGARTSPEGVKELEALGLEAYNVILAEDVLTGPDAFWEADILIVNIPPRKERGKEAHVSEIALLRSFIETTPISKVIFVSSTSVYKDINGLVTEENEEIPETPNGQALREAENLLLGAESFNTTVLRFGGLIGYDRLPDQRRIMEGRKSNAQPMNVIHRDDCIGVINQVIVKDAWGEIFNACASGHPQRTHYYKAAAQHLGIQMPRRLPAEEEPYKIVGSSKLRNMLGYTFRYDDPLMVFSRLPNRE</sequence>
<dbReference type="AlphaFoldDB" id="A0A1I0SE11"/>
<evidence type="ECO:0000313" key="2">
    <source>
        <dbReference type="Proteomes" id="UP000199310"/>
    </source>
</evidence>
<dbReference type="EMBL" id="FOJG01000003">
    <property type="protein sequence ID" value="SEW57383.1"/>
    <property type="molecule type" value="Genomic_DNA"/>
</dbReference>
<keyword evidence="2" id="KW-1185">Reference proteome</keyword>
<dbReference type="Gene3D" id="3.40.50.720">
    <property type="entry name" value="NAD(P)-binding Rossmann-like Domain"/>
    <property type="match status" value="1"/>
</dbReference>